<feature type="transmembrane region" description="Helical" evidence="1">
    <location>
        <begin position="31"/>
        <end position="58"/>
    </location>
</feature>
<keyword evidence="1" id="KW-1133">Transmembrane helix</keyword>
<dbReference type="Proteomes" id="UP000199055">
    <property type="component" value="Unassembled WGS sequence"/>
</dbReference>
<evidence type="ECO:0000256" key="1">
    <source>
        <dbReference type="SAM" id="Phobius"/>
    </source>
</evidence>
<dbReference type="Pfam" id="PF09997">
    <property type="entry name" value="DUF2238"/>
    <property type="match status" value="1"/>
</dbReference>
<evidence type="ECO:0008006" key="4">
    <source>
        <dbReference type="Google" id="ProtNLM"/>
    </source>
</evidence>
<organism evidence="2 3">
    <name type="scientific">Streptomyces radiopugnans</name>
    <dbReference type="NCBI Taxonomy" id="403935"/>
    <lineage>
        <taxon>Bacteria</taxon>
        <taxon>Bacillati</taxon>
        <taxon>Actinomycetota</taxon>
        <taxon>Actinomycetes</taxon>
        <taxon>Kitasatosporales</taxon>
        <taxon>Streptomycetaceae</taxon>
        <taxon>Streptomyces</taxon>
    </lineage>
</organism>
<feature type="transmembrane region" description="Helical" evidence="1">
    <location>
        <begin position="70"/>
        <end position="88"/>
    </location>
</feature>
<sequence length="209" mass="22388">MPTATTDQKTTARTVLGRTCRIGADLIRAGAAISAIAAAFLSLEGVFRFTLLFLALLVPRLAGLRAPVDLLVCAVLTVAAWSSPANWYELAPWYDTLLHAVVPGVVAATLHLLLIRWRLLPPLKARELRTTSVPLLTTALGCTVALLWELYEWFGKDVLGAQIAAHYDDTIADMAAGFASSLAAGTALATWARHRGRVSQEQETSPLAG</sequence>
<accession>A0A1H9JEP5</accession>
<keyword evidence="1" id="KW-0472">Membrane</keyword>
<protein>
    <recommendedName>
        <fullName evidence="4">DUF2238 domain-containing protein</fullName>
    </recommendedName>
</protein>
<dbReference type="EMBL" id="FOET01000017">
    <property type="protein sequence ID" value="SEQ85296.1"/>
    <property type="molecule type" value="Genomic_DNA"/>
</dbReference>
<feature type="transmembrane region" description="Helical" evidence="1">
    <location>
        <begin position="100"/>
        <end position="119"/>
    </location>
</feature>
<reference evidence="2 3" key="1">
    <citation type="submission" date="2016-10" db="EMBL/GenBank/DDBJ databases">
        <authorList>
            <person name="de Groot N.N."/>
        </authorList>
    </citation>
    <scope>NUCLEOTIDE SEQUENCE [LARGE SCALE GENOMIC DNA]</scope>
    <source>
        <strain evidence="2 3">CGMCC 4.3519</strain>
    </source>
</reference>
<dbReference type="RefSeq" id="WP_177214105.1">
    <property type="nucleotide sequence ID" value="NZ_FOET01000017.1"/>
</dbReference>
<dbReference type="AlphaFoldDB" id="A0A1H9JEP5"/>
<evidence type="ECO:0000313" key="3">
    <source>
        <dbReference type="Proteomes" id="UP000199055"/>
    </source>
</evidence>
<feature type="transmembrane region" description="Helical" evidence="1">
    <location>
        <begin position="171"/>
        <end position="192"/>
    </location>
</feature>
<dbReference type="STRING" id="403935.SAMN05216481_11768"/>
<gene>
    <name evidence="2" type="ORF">SAMN05216481_11768</name>
</gene>
<keyword evidence="1" id="KW-0812">Transmembrane</keyword>
<proteinExistence type="predicted"/>
<evidence type="ECO:0000313" key="2">
    <source>
        <dbReference type="EMBL" id="SEQ85296.1"/>
    </source>
</evidence>
<keyword evidence="3" id="KW-1185">Reference proteome</keyword>
<feature type="transmembrane region" description="Helical" evidence="1">
    <location>
        <begin position="131"/>
        <end position="151"/>
    </location>
</feature>
<dbReference type="InterPro" id="IPR014509">
    <property type="entry name" value="YjdF-like"/>
</dbReference>
<name>A0A1H9JEP5_9ACTN</name>